<name>A0ABW9SI29_9BURK</name>
<evidence type="ECO:0000256" key="12">
    <source>
        <dbReference type="PROSITE-ProRule" id="PRU00110"/>
    </source>
</evidence>
<dbReference type="InterPro" id="IPR036641">
    <property type="entry name" value="HPT_dom_sf"/>
</dbReference>
<dbReference type="CDD" id="cd00088">
    <property type="entry name" value="HPT"/>
    <property type="match status" value="1"/>
</dbReference>
<keyword evidence="11 14" id="KW-0472">Membrane</keyword>
<accession>A0ABW9SI29</accession>
<dbReference type="CDD" id="cd16922">
    <property type="entry name" value="HATPase_EvgS-ArcB-TorS-like"/>
    <property type="match status" value="1"/>
</dbReference>
<reference evidence="19 20" key="1">
    <citation type="submission" date="2019-11" db="EMBL/GenBank/DDBJ databases">
        <title>Type strains purchased from KCTC, JCM and DSMZ.</title>
        <authorList>
            <person name="Lu H."/>
        </authorList>
    </citation>
    <scope>NUCLEOTIDE SEQUENCE [LARGE SCALE GENOMIC DNA]</scope>
    <source>
        <strain evidence="19 20">DSM 103461</strain>
    </source>
</reference>
<evidence type="ECO:0000313" key="20">
    <source>
        <dbReference type="Proteomes" id="UP000735592"/>
    </source>
</evidence>
<dbReference type="Pfam" id="PF02518">
    <property type="entry name" value="HATPase_c"/>
    <property type="match status" value="1"/>
</dbReference>
<dbReference type="SUPFAM" id="SSF47226">
    <property type="entry name" value="Histidine-containing phosphotransfer domain, HPT domain"/>
    <property type="match status" value="1"/>
</dbReference>
<dbReference type="InterPro" id="IPR035965">
    <property type="entry name" value="PAS-like_dom_sf"/>
</dbReference>
<dbReference type="CDD" id="cd00082">
    <property type="entry name" value="HisKA"/>
    <property type="match status" value="1"/>
</dbReference>
<dbReference type="CDD" id="cd17546">
    <property type="entry name" value="REC_hyHK_CKI1_RcsC-like"/>
    <property type="match status" value="2"/>
</dbReference>
<keyword evidence="9 14" id="KW-1133">Transmembrane helix</keyword>
<dbReference type="InterPro" id="IPR003661">
    <property type="entry name" value="HisK_dim/P_dom"/>
</dbReference>
<dbReference type="InterPro" id="IPR000014">
    <property type="entry name" value="PAS"/>
</dbReference>
<evidence type="ECO:0000259" key="16">
    <source>
        <dbReference type="PROSITE" id="PS50110"/>
    </source>
</evidence>
<feature type="transmembrane region" description="Helical" evidence="14">
    <location>
        <begin position="41"/>
        <end position="58"/>
    </location>
</feature>
<dbReference type="InterPro" id="IPR003594">
    <property type="entry name" value="HATPase_dom"/>
</dbReference>
<evidence type="ECO:0000256" key="13">
    <source>
        <dbReference type="PROSITE-ProRule" id="PRU00169"/>
    </source>
</evidence>
<dbReference type="Gene3D" id="3.30.450.20">
    <property type="entry name" value="PAS domain"/>
    <property type="match status" value="3"/>
</dbReference>
<keyword evidence="10" id="KW-0902">Two-component regulatory system</keyword>
<comment type="catalytic activity">
    <reaction evidence="1">
        <text>ATP + protein L-histidine = ADP + protein N-phospho-L-histidine.</text>
        <dbReference type="EC" id="2.7.13.3"/>
    </reaction>
</comment>
<dbReference type="Pfam" id="PF00512">
    <property type="entry name" value="HisKA"/>
    <property type="match status" value="1"/>
</dbReference>
<dbReference type="Gene3D" id="3.40.50.2300">
    <property type="match status" value="2"/>
</dbReference>
<protein>
    <recommendedName>
        <fullName evidence="3">histidine kinase</fullName>
        <ecNumber evidence="3">2.7.13.3</ecNumber>
    </recommendedName>
</protein>
<dbReference type="Gene3D" id="1.10.287.130">
    <property type="match status" value="1"/>
</dbReference>
<dbReference type="Gene3D" id="1.20.120.160">
    <property type="entry name" value="HPT domain"/>
    <property type="match status" value="1"/>
</dbReference>
<feature type="domain" description="HPt" evidence="18">
    <location>
        <begin position="1065"/>
        <end position="1164"/>
    </location>
</feature>
<keyword evidence="20" id="KW-1185">Reference proteome</keyword>
<dbReference type="Gene3D" id="3.30.565.10">
    <property type="entry name" value="Histidine kinase-like ATPase, C-terminal domain"/>
    <property type="match status" value="1"/>
</dbReference>
<dbReference type="PROSITE" id="PS50110">
    <property type="entry name" value="RESPONSE_REGULATORY"/>
    <property type="match status" value="2"/>
</dbReference>
<evidence type="ECO:0000256" key="8">
    <source>
        <dbReference type="ARBA" id="ARBA00022840"/>
    </source>
</evidence>
<dbReference type="InterPro" id="IPR001789">
    <property type="entry name" value="Sig_transdc_resp-reg_receiver"/>
</dbReference>
<dbReference type="EC" id="2.7.13.3" evidence="3"/>
<dbReference type="Proteomes" id="UP000735592">
    <property type="component" value="Unassembled WGS sequence"/>
</dbReference>
<evidence type="ECO:0000256" key="6">
    <source>
        <dbReference type="ARBA" id="ARBA00022692"/>
    </source>
</evidence>
<evidence type="ECO:0000256" key="3">
    <source>
        <dbReference type="ARBA" id="ARBA00012438"/>
    </source>
</evidence>
<dbReference type="PRINTS" id="PR00344">
    <property type="entry name" value="BCTRLSENSOR"/>
</dbReference>
<keyword evidence="8" id="KW-0067">ATP-binding</keyword>
<dbReference type="InterPro" id="IPR036097">
    <property type="entry name" value="HisK_dim/P_sf"/>
</dbReference>
<dbReference type="InterPro" id="IPR008207">
    <property type="entry name" value="Sig_transdc_His_kin_Hpt_dom"/>
</dbReference>
<evidence type="ECO:0000256" key="1">
    <source>
        <dbReference type="ARBA" id="ARBA00000085"/>
    </source>
</evidence>
<dbReference type="Pfam" id="PF01627">
    <property type="entry name" value="Hpt"/>
    <property type="match status" value="1"/>
</dbReference>
<evidence type="ECO:0000256" key="5">
    <source>
        <dbReference type="ARBA" id="ARBA00022553"/>
    </source>
</evidence>
<dbReference type="SUPFAM" id="SSF55785">
    <property type="entry name" value="PYP-like sensor domain (PAS domain)"/>
    <property type="match status" value="1"/>
</dbReference>
<evidence type="ECO:0000256" key="11">
    <source>
        <dbReference type="ARBA" id="ARBA00023136"/>
    </source>
</evidence>
<dbReference type="SMART" id="SM00388">
    <property type="entry name" value="HisKA"/>
    <property type="match status" value="1"/>
</dbReference>
<dbReference type="EMBL" id="WNKW01000001">
    <property type="protein sequence ID" value="MTW31748.1"/>
    <property type="molecule type" value="Genomic_DNA"/>
</dbReference>
<feature type="modified residue" description="Phosphohistidine" evidence="12">
    <location>
        <position position="1104"/>
    </location>
</feature>
<evidence type="ECO:0000256" key="9">
    <source>
        <dbReference type="ARBA" id="ARBA00022989"/>
    </source>
</evidence>
<dbReference type="SMART" id="SM00073">
    <property type="entry name" value="HPT"/>
    <property type="match status" value="1"/>
</dbReference>
<evidence type="ECO:0000259" key="17">
    <source>
        <dbReference type="PROSITE" id="PS50112"/>
    </source>
</evidence>
<dbReference type="SUPFAM" id="SSF47384">
    <property type="entry name" value="Homodimeric domain of signal transducing histidine kinase"/>
    <property type="match status" value="1"/>
</dbReference>
<dbReference type="PANTHER" id="PTHR45339">
    <property type="entry name" value="HYBRID SIGNAL TRANSDUCTION HISTIDINE KINASE J"/>
    <property type="match status" value="1"/>
</dbReference>
<proteinExistence type="predicted"/>
<feature type="modified residue" description="4-aspartylphosphate" evidence="13">
    <location>
        <position position="952"/>
    </location>
</feature>
<dbReference type="SMART" id="SM00448">
    <property type="entry name" value="REC"/>
    <property type="match status" value="2"/>
</dbReference>
<dbReference type="InterPro" id="IPR004358">
    <property type="entry name" value="Sig_transdc_His_kin-like_C"/>
</dbReference>
<organism evidence="19 20">
    <name type="scientific">Pseudoduganella danionis</name>
    <dbReference type="NCBI Taxonomy" id="1890295"/>
    <lineage>
        <taxon>Bacteria</taxon>
        <taxon>Pseudomonadati</taxon>
        <taxon>Pseudomonadota</taxon>
        <taxon>Betaproteobacteria</taxon>
        <taxon>Burkholderiales</taxon>
        <taxon>Oxalobacteraceae</taxon>
        <taxon>Telluria group</taxon>
        <taxon>Pseudoduganella</taxon>
    </lineage>
</organism>
<evidence type="ECO:0000259" key="15">
    <source>
        <dbReference type="PROSITE" id="PS50109"/>
    </source>
</evidence>
<evidence type="ECO:0000313" key="19">
    <source>
        <dbReference type="EMBL" id="MTW31748.1"/>
    </source>
</evidence>
<dbReference type="SUPFAM" id="SSF55874">
    <property type="entry name" value="ATPase domain of HSP90 chaperone/DNA topoisomerase II/histidine kinase"/>
    <property type="match status" value="1"/>
</dbReference>
<comment type="subcellular location">
    <subcellularLocation>
        <location evidence="2">Cell membrane</location>
        <topology evidence="2">Multi-pass membrane protein</topology>
    </subcellularLocation>
</comment>
<sequence length="1250" mass="134843">MPGAMDGPADGKPQRTAALPVRPLEHFRNSLQRRGWRKLMLIRWAGLALLVAASAVLIQRQVVYQQHGRDLRARADDIARQIQIDSTDGRVMGGAILMGLVEDSVKQLLAGAMSADAYRLHVNFAAVLDQYNADTVFVLAGDGSTVAYLNKEGKAIGVGRNLRYRPYVRRALAGQANVYAAIGSNSHERGLYFAAPVYSGNSRDTPIAGVYTIKMPAAEIDRILVRSKDPALLLSPDGVVFATNRNEYLYMVSGQIAPARMAQLEKERQFGDVFSASGPLQLPFETRGSQTSIAGQTHAIASATLSWPDDGGQWRVLIMQDRSQWLPLWHQLALAAGCAAAVWLFALVVTGRTRAAEHARQVRFENERRMREITNNLPVAVYQFKVDGSGQPQFRFMSPAITAITGLQASDVLADGATLFALLDPEGQSGLLAQFADSTRQHWFVHRRIAFGAEGGLTQRWVDLHCSCVHQSAEEQVWNGYLADVTAEHAAAQALGAAKLTAEEATRSKSLFLANMSHEIRTPMNAIIGMSHLALKTELTPRQHDYVQKIQRAGQHLLGIINDILDFSKIEAGKLQVDKQPFELDQLLENLATLIGDKASAQGLELVFDVAPDVPTALEGDALRLGQILINYANNALKFTERGEVAVTVRVQSRDAQHAVLHFAVRDTGIGLSEEQIGQLFQSFQQGDASTTRKYGGTGLGLAISRKLAQLMGGETGVESVLGQGSTFWFTARLAIGQSQRPTLLPSPDLRGRRLLVADDNASARSVIAGMLASMGFAVETAVSGAEALAMVRVAALSDQPYEVVLLDWQMGALSGVDTAGAIRALALAAPPRLLMVTDYGREEVIQQAHSAGFDDVLIKPVNASVLFNTLIRLLGGAVDDAAQARVAPLSMLAALGTIRGARVLLAEDNELNQQVAAELLLDAGLQVDIAVNGLEALAMAQRGGYELVLMDMQMPEMDGIEATRAIRALPALDPLPVVAITANAMQADRELCLQAGMVDFIVKPIEPDELWRVLLRWIPVRSAAEAAEQPAAEAVVEYAAPAQTPLAPIEGLDMVGGMRRVMGRQARYISMLRAFTTNQAGAVQQMRTQLEMGDRAGAERTAHTLKGLAGNIGADALQLLADAIEHALSPAQTGSTRAAVLVEQLEPQLAQLAQVLASQISAIEAALPQEQAAAAVQYTPAERDQLVRELMSLLADDDARSAHLLNEHKALFAASFPQQFGALEQAINEFDMELALELLNNASESAINK</sequence>
<dbReference type="InterPro" id="IPR036890">
    <property type="entry name" value="HATPase_C_sf"/>
</dbReference>
<feature type="domain" description="Response regulatory" evidence="16">
    <location>
        <begin position="754"/>
        <end position="875"/>
    </location>
</feature>
<evidence type="ECO:0000259" key="18">
    <source>
        <dbReference type="PROSITE" id="PS50894"/>
    </source>
</evidence>
<dbReference type="InterPro" id="IPR011006">
    <property type="entry name" value="CheY-like_superfamily"/>
</dbReference>
<dbReference type="InterPro" id="IPR005467">
    <property type="entry name" value="His_kinase_dom"/>
</dbReference>
<keyword evidence="5 13" id="KW-0597">Phosphoprotein</keyword>
<dbReference type="SMART" id="SM00387">
    <property type="entry name" value="HATPase_c"/>
    <property type="match status" value="1"/>
</dbReference>
<dbReference type="SUPFAM" id="SSF52172">
    <property type="entry name" value="CheY-like"/>
    <property type="match status" value="2"/>
</dbReference>
<evidence type="ECO:0000256" key="2">
    <source>
        <dbReference type="ARBA" id="ARBA00004651"/>
    </source>
</evidence>
<feature type="domain" description="Response regulatory" evidence="16">
    <location>
        <begin position="903"/>
        <end position="1019"/>
    </location>
</feature>
<feature type="domain" description="PAS" evidence="17">
    <location>
        <begin position="366"/>
        <end position="442"/>
    </location>
</feature>
<feature type="domain" description="Histidine kinase" evidence="15">
    <location>
        <begin position="515"/>
        <end position="736"/>
    </location>
</feature>
<evidence type="ECO:0000256" key="10">
    <source>
        <dbReference type="ARBA" id="ARBA00023012"/>
    </source>
</evidence>
<evidence type="ECO:0000256" key="7">
    <source>
        <dbReference type="ARBA" id="ARBA00022741"/>
    </source>
</evidence>
<dbReference type="PROSITE" id="PS50894">
    <property type="entry name" value="HPT"/>
    <property type="match status" value="1"/>
</dbReference>
<keyword evidence="7" id="KW-0547">Nucleotide-binding</keyword>
<comment type="caution">
    <text evidence="19">The sequence shown here is derived from an EMBL/GenBank/DDBJ whole genome shotgun (WGS) entry which is preliminary data.</text>
</comment>
<keyword evidence="4" id="KW-1003">Cell membrane</keyword>
<gene>
    <name evidence="19" type="ORF">GM655_02790</name>
</gene>
<dbReference type="Pfam" id="PF00072">
    <property type="entry name" value="Response_reg"/>
    <property type="match status" value="2"/>
</dbReference>
<dbReference type="PROSITE" id="PS50109">
    <property type="entry name" value="HIS_KIN"/>
    <property type="match status" value="1"/>
</dbReference>
<keyword evidence="6 14" id="KW-0812">Transmembrane</keyword>
<dbReference type="PANTHER" id="PTHR45339:SF1">
    <property type="entry name" value="HYBRID SIGNAL TRANSDUCTION HISTIDINE KINASE J"/>
    <property type="match status" value="1"/>
</dbReference>
<dbReference type="PROSITE" id="PS50112">
    <property type="entry name" value="PAS"/>
    <property type="match status" value="1"/>
</dbReference>
<feature type="modified residue" description="4-aspartylphosphate" evidence="13">
    <location>
        <position position="808"/>
    </location>
</feature>
<evidence type="ECO:0000256" key="14">
    <source>
        <dbReference type="SAM" id="Phobius"/>
    </source>
</evidence>
<evidence type="ECO:0000256" key="4">
    <source>
        <dbReference type="ARBA" id="ARBA00022475"/>
    </source>
</evidence>